<accession>A0A840AIL6</accession>
<dbReference type="EMBL" id="JACIDS010000002">
    <property type="protein sequence ID" value="MBB3930030.1"/>
    <property type="molecule type" value="Genomic_DNA"/>
</dbReference>
<keyword evidence="2" id="KW-1185">Reference proteome</keyword>
<organism evidence="1 2">
    <name type="scientific">Kaistia hirudinis</name>
    <dbReference type="NCBI Taxonomy" id="1293440"/>
    <lineage>
        <taxon>Bacteria</taxon>
        <taxon>Pseudomonadati</taxon>
        <taxon>Pseudomonadota</taxon>
        <taxon>Alphaproteobacteria</taxon>
        <taxon>Hyphomicrobiales</taxon>
        <taxon>Kaistiaceae</taxon>
        <taxon>Kaistia</taxon>
    </lineage>
</organism>
<gene>
    <name evidence="1" type="ORF">GGR25_001069</name>
</gene>
<dbReference type="Proteomes" id="UP000553963">
    <property type="component" value="Unassembled WGS sequence"/>
</dbReference>
<evidence type="ECO:0000313" key="1">
    <source>
        <dbReference type="EMBL" id="MBB3930030.1"/>
    </source>
</evidence>
<name>A0A840AIL6_9HYPH</name>
<reference evidence="1 2" key="1">
    <citation type="submission" date="2020-08" db="EMBL/GenBank/DDBJ databases">
        <title>Genomic Encyclopedia of Type Strains, Phase IV (KMG-IV): sequencing the most valuable type-strain genomes for metagenomic binning, comparative biology and taxonomic classification.</title>
        <authorList>
            <person name="Goeker M."/>
        </authorList>
    </citation>
    <scope>NUCLEOTIDE SEQUENCE [LARGE SCALE GENOMIC DNA]</scope>
    <source>
        <strain evidence="1 2">DSM 25966</strain>
    </source>
</reference>
<evidence type="ECO:0000313" key="2">
    <source>
        <dbReference type="Proteomes" id="UP000553963"/>
    </source>
</evidence>
<sequence>MNGLDRRRTTLAASGLAVLSVLTLLLLAPVVGTMLAVQQDINDLDARLDALRARTPDKSALQAKMRALRTDPSIAPFLTPVDAASRQDASALLSDQLRTQAVDLVFIPIPESEGSDLIRRRFTARLSPAVAGRLPSLIESASPPWFVEELAVTRSGDGQLMDVSSVIRTFAQAPTSSGSEHP</sequence>
<proteinExistence type="predicted"/>
<comment type="caution">
    <text evidence="1">The sequence shown here is derived from an EMBL/GenBank/DDBJ whole genome shotgun (WGS) entry which is preliminary data.</text>
</comment>
<dbReference type="RefSeq" id="WP_183397728.1">
    <property type="nucleotide sequence ID" value="NZ_JACIDS010000002.1"/>
</dbReference>
<dbReference type="AlphaFoldDB" id="A0A840AIL6"/>
<protein>
    <submittedName>
        <fullName evidence="1">Uncharacterized protein</fullName>
    </submittedName>
</protein>